<dbReference type="Gene3D" id="3.40.50.10140">
    <property type="entry name" value="Toll/interleukin-1 receptor homology (TIR) domain"/>
    <property type="match status" value="1"/>
</dbReference>
<organism evidence="2 3">
    <name type="scientific">Lepeophtheirus salmonis</name>
    <name type="common">Salmon louse</name>
    <name type="synonym">Caligus salmonis</name>
    <dbReference type="NCBI Taxonomy" id="72036"/>
    <lineage>
        <taxon>Eukaryota</taxon>
        <taxon>Metazoa</taxon>
        <taxon>Ecdysozoa</taxon>
        <taxon>Arthropoda</taxon>
        <taxon>Crustacea</taxon>
        <taxon>Multicrustacea</taxon>
        <taxon>Hexanauplia</taxon>
        <taxon>Copepoda</taxon>
        <taxon>Siphonostomatoida</taxon>
        <taxon>Caligidae</taxon>
        <taxon>Lepeophtheirus</taxon>
    </lineage>
</organism>
<dbReference type="Pfam" id="PF01582">
    <property type="entry name" value="TIR"/>
    <property type="match status" value="1"/>
</dbReference>
<dbReference type="SUPFAM" id="SSF47986">
    <property type="entry name" value="DEATH domain"/>
    <property type="match status" value="1"/>
</dbReference>
<feature type="region of interest" description="Disordered" evidence="1">
    <location>
        <begin position="351"/>
        <end position="383"/>
    </location>
</feature>
<evidence type="ECO:0000313" key="2">
    <source>
        <dbReference type="EMBL" id="CAF2749762.1"/>
    </source>
</evidence>
<dbReference type="OrthoDB" id="10037120at2759"/>
<dbReference type="PROSITE" id="PS50104">
    <property type="entry name" value="TIR"/>
    <property type="match status" value="1"/>
</dbReference>
<keyword evidence="3" id="KW-1185">Reference proteome</keyword>
<dbReference type="Proteomes" id="UP000675881">
    <property type="component" value="Chromosome 1"/>
</dbReference>
<evidence type="ECO:0000313" key="3">
    <source>
        <dbReference type="Proteomes" id="UP000675881"/>
    </source>
</evidence>
<protein>
    <submittedName>
        <fullName evidence="2">MYD88</fullName>
    </submittedName>
</protein>
<dbReference type="InterPro" id="IPR011029">
    <property type="entry name" value="DEATH-like_dom_sf"/>
</dbReference>
<accession>A0A7R8CAL3</accession>
<sequence length="383" mass="43792">MGSLENDEKLLRRIPLEAITARTLNKIANRLDQRKYLLTDDGQYFRDWRGLLEYADLERDDKESILSKSEHFTTRIVILWSRKPGASVLGFVRALQKMDRYDIIQDHAESILKDCYSVQQSTISQIGINQALTLQDLESLSRNEPLTTYDAIVLFGDSDLDLKFGMHVVERLEQSGKKVFLYDRDLIIGAIEHEAAMEIVRARCKKVIALLTPTFHKNKISLFLTSYALHLQNDPDKMTRIIPVIYSSQHLESEVMKNIDMYSKLMYDTSRPYFWKRLFFSFGDINVHSDLLQMSFPMPDKFVQNLTLPEMSKVNVEPIQPTAVTPVMDPSVSRIESSASSLNESHESFSISSTTNLIFPKTPSEEPSSSSIPQSRVKANIKG</sequence>
<name>A0A7R8CAL3_LEPSM</name>
<dbReference type="InterPro" id="IPR000157">
    <property type="entry name" value="TIR_dom"/>
</dbReference>
<dbReference type="SUPFAM" id="SSF52200">
    <property type="entry name" value="Toll/Interleukin receptor TIR domain"/>
    <property type="match status" value="1"/>
</dbReference>
<evidence type="ECO:0000256" key="1">
    <source>
        <dbReference type="SAM" id="MobiDB-lite"/>
    </source>
</evidence>
<dbReference type="InterPro" id="IPR000488">
    <property type="entry name" value="Death_dom"/>
</dbReference>
<reference evidence="2" key="1">
    <citation type="submission" date="2021-02" db="EMBL/GenBank/DDBJ databases">
        <authorList>
            <person name="Bekaert M."/>
        </authorList>
    </citation>
    <scope>NUCLEOTIDE SEQUENCE</scope>
    <source>
        <strain evidence="2">IoA-00</strain>
    </source>
</reference>
<proteinExistence type="predicted"/>
<dbReference type="EMBL" id="HG994580">
    <property type="protein sequence ID" value="CAF2749762.1"/>
    <property type="molecule type" value="Genomic_DNA"/>
</dbReference>
<dbReference type="PROSITE" id="PS50017">
    <property type="entry name" value="DEATH_DOMAIN"/>
    <property type="match status" value="1"/>
</dbReference>
<dbReference type="GO" id="GO:0007165">
    <property type="term" value="P:signal transduction"/>
    <property type="evidence" value="ECO:0007669"/>
    <property type="project" value="InterPro"/>
</dbReference>
<dbReference type="InterPro" id="IPR035897">
    <property type="entry name" value="Toll_tir_struct_dom_sf"/>
</dbReference>
<dbReference type="Gene3D" id="1.10.533.10">
    <property type="entry name" value="Death Domain, Fas"/>
    <property type="match status" value="1"/>
</dbReference>
<gene>
    <name evidence="2" type="ORF">LSAA_1867</name>
</gene>
<dbReference type="SMART" id="SM00255">
    <property type="entry name" value="TIR"/>
    <property type="match status" value="1"/>
</dbReference>
<dbReference type="AlphaFoldDB" id="A0A7R8CAL3"/>